<protein>
    <recommendedName>
        <fullName evidence="5">Secreted protein</fullName>
    </recommendedName>
</protein>
<evidence type="ECO:0000256" key="2">
    <source>
        <dbReference type="SAM" id="SignalP"/>
    </source>
</evidence>
<keyword evidence="4" id="KW-1185">Reference proteome</keyword>
<feature type="signal peptide" evidence="2">
    <location>
        <begin position="1"/>
        <end position="18"/>
    </location>
</feature>
<evidence type="ECO:0000256" key="1">
    <source>
        <dbReference type="SAM" id="MobiDB-lite"/>
    </source>
</evidence>
<evidence type="ECO:0008006" key="5">
    <source>
        <dbReference type="Google" id="ProtNLM"/>
    </source>
</evidence>
<feature type="region of interest" description="Disordered" evidence="1">
    <location>
        <begin position="33"/>
        <end position="89"/>
    </location>
</feature>
<reference evidence="3 4" key="1">
    <citation type="submission" date="2020-02" db="EMBL/GenBank/DDBJ databases">
        <title>Whole-genome analyses of novel actinobacteria.</title>
        <authorList>
            <person name="Sahin N."/>
            <person name="Tatar D."/>
        </authorList>
    </citation>
    <scope>NUCLEOTIDE SEQUENCE [LARGE SCALE GENOMIC DNA]</scope>
    <source>
        <strain evidence="3 4">SB3404</strain>
    </source>
</reference>
<dbReference type="Proteomes" id="UP000477722">
    <property type="component" value="Unassembled WGS sequence"/>
</dbReference>
<name>A0A6G4WXU6_9ACTN</name>
<organism evidence="3 4">
    <name type="scientific">Streptomyces boncukensis</name>
    <dbReference type="NCBI Taxonomy" id="2711219"/>
    <lineage>
        <taxon>Bacteria</taxon>
        <taxon>Bacillati</taxon>
        <taxon>Actinomycetota</taxon>
        <taxon>Actinomycetes</taxon>
        <taxon>Kitasatosporales</taxon>
        <taxon>Streptomycetaceae</taxon>
        <taxon>Streptomyces</taxon>
    </lineage>
</organism>
<feature type="compositionally biased region" description="Low complexity" evidence="1">
    <location>
        <begin position="45"/>
        <end position="81"/>
    </location>
</feature>
<evidence type="ECO:0000313" key="4">
    <source>
        <dbReference type="Proteomes" id="UP000477722"/>
    </source>
</evidence>
<dbReference type="RefSeq" id="WP_165299365.1">
    <property type="nucleotide sequence ID" value="NZ_JAAKZZ010000134.1"/>
</dbReference>
<comment type="caution">
    <text evidence="3">The sequence shown here is derived from an EMBL/GenBank/DDBJ whole genome shotgun (WGS) entry which is preliminary data.</text>
</comment>
<keyword evidence="2" id="KW-0732">Signal</keyword>
<feature type="chain" id="PRO_5038624265" description="Secreted protein" evidence="2">
    <location>
        <begin position="19"/>
        <end position="89"/>
    </location>
</feature>
<sequence length="89" mass="8368">MHKLLAAALTCVVAAALAVGTGLGIVAALNATPDQPNVPLVRFNPTPTEGPASSPSPSGSPDASGSPSPGSGGSPAPDDTGASPPESSP</sequence>
<proteinExistence type="predicted"/>
<accession>A0A6G4WXU6</accession>
<gene>
    <name evidence="3" type="ORF">G5C65_15235</name>
</gene>
<dbReference type="EMBL" id="JAAKZZ010000134">
    <property type="protein sequence ID" value="NGO69682.1"/>
    <property type="molecule type" value="Genomic_DNA"/>
</dbReference>
<dbReference type="AlphaFoldDB" id="A0A6G4WXU6"/>
<evidence type="ECO:0000313" key="3">
    <source>
        <dbReference type="EMBL" id="NGO69682.1"/>
    </source>
</evidence>